<accession>A0A1P8JTH6</accession>
<sequence>MTLANLKGATDLHGVAKLLDVKAGMLSYILYKQPKPDLYKKFEISKKTGGVREISAPCPHLKLIQQRLAAILLGCSLELKAKHATAVKNKNYVRREVSHGFTKGRSIVSNGEEHITRRFVFNADLSDFFGTINFGRVRGFFIKDENFSLFPAVATILAQIACSENKLPQGSPCSPIISNLIGHLLDMRLVEFALRQGCTYTRYADDLTFSTNKPEFPTAIAVQKEGDPHKWIPGGGLQKIVQKCGFSLNEKKTRLQYRDSRQEVTGLTVNKKVNVPATYRYAARAMANNLFKTGKFQHTIHFTDKDGAAQELRRDGHAGELRGMLSYVDQIDLYNSCREEANSLVPLGAPGRLQLYRRVIYFDSFYALSKPMIVCEGKTDNTYIKHAILQLAGHYPTLASASITGGKPELKVRLYKYADRRSAVVTDIGGGVGGLCHLIKNYHADVVNKFRAPRPMHPVILLIDNDLGADSIYGAISGLLKIKKPKGLRPFIHLFSNLYVVPTPLGPGNSQTMIEDFFDAATQAVTLNGKTFSRQDEDSSKHYGKAAFARDVVAKNADSIDFNGFRSILDRLRDVLLDYPTRP</sequence>
<dbReference type="RefSeq" id="WP_076198153.1">
    <property type="nucleotide sequence ID" value="NZ_CP019236.1"/>
</dbReference>
<dbReference type="PROSITE" id="PS50878">
    <property type="entry name" value="RT_POL"/>
    <property type="match status" value="1"/>
</dbReference>
<evidence type="ECO:0000259" key="10">
    <source>
        <dbReference type="PROSITE" id="PS50878"/>
    </source>
</evidence>
<dbReference type="NCBIfam" id="NF038237">
    <property type="entry name" value="retron_Ec67_fus"/>
    <property type="match status" value="1"/>
</dbReference>
<keyword evidence="3" id="KW-0548">Nucleotidyltransferase</keyword>
<protein>
    <recommendedName>
        <fullName evidence="1">RNA-directed DNA polymerase</fullName>
        <ecNumber evidence="1">2.7.7.49</ecNumber>
    </recommendedName>
</protein>
<keyword evidence="12" id="KW-1185">Reference proteome</keyword>
<dbReference type="CDD" id="cd03487">
    <property type="entry name" value="RT_Bac_retron_II"/>
    <property type="match status" value="1"/>
</dbReference>
<evidence type="ECO:0000256" key="4">
    <source>
        <dbReference type="ARBA" id="ARBA00022723"/>
    </source>
</evidence>
<dbReference type="Pfam" id="PF00078">
    <property type="entry name" value="RVT_1"/>
    <property type="match status" value="1"/>
</dbReference>
<dbReference type="Proteomes" id="UP000186609">
    <property type="component" value="Chromosome"/>
</dbReference>
<evidence type="ECO:0000256" key="9">
    <source>
        <dbReference type="ARBA" id="ARBA00048173"/>
    </source>
</evidence>
<evidence type="ECO:0000256" key="7">
    <source>
        <dbReference type="ARBA" id="ARBA00023118"/>
    </source>
</evidence>
<dbReference type="InterPro" id="IPR000477">
    <property type="entry name" value="RT_dom"/>
</dbReference>
<comment type="similarity">
    <text evidence="8">Belongs to the bacterial reverse transcriptase family.</text>
</comment>
<dbReference type="PRINTS" id="PR00866">
    <property type="entry name" value="RNADNAPOLMS"/>
</dbReference>
<gene>
    <name evidence="11" type="ORF">RD110_07445</name>
</gene>
<evidence type="ECO:0000256" key="5">
    <source>
        <dbReference type="ARBA" id="ARBA00022842"/>
    </source>
</evidence>
<keyword evidence="2" id="KW-0808">Transferase</keyword>
<dbReference type="KEGG" id="rhy:RD110_07445"/>
<dbReference type="GO" id="GO:0003723">
    <property type="term" value="F:RNA binding"/>
    <property type="evidence" value="ECO:0007669"/>
    <property type="project" value="InterPro"/>
</dbReference>
<dbReference type="SUPFAM" id="SSF56672">
    <property type="entry name" value="DNA/RNA polymerases"/>
    <property type="match status" value="1"/>
</dbReference>
<dbReference type="GO" id="GO:0046872">
    <property type="term" value="F:metal ion binding"/>
    <property type="evidence" value="ECO:0007669"/>
    <property type="project" value="UniProtKB-KW"/>
</dbReference>
<dbReference type="AlphaFoldDB" id="A0A1P8JTH6"/>
<proteinExistence type="inferred from homology"/>
<evidence type="ECO:0000256" key="3">
    <source>
        <dbReference type="ARBA" id="ARBA00022695"/>
    </source>
</evidence>
<evidence type="ECO:0000256" key="8">
    <source>
        <dbReference type="ARBA" id="ARBA00034120"/>
    </source>
</evidence>
<keyword evidence="4" id="KW-0479">Metal-binding</keyword>
<dbReference type="EC" id="2.7.7.49" evidence="1"/>
<organism evidence="11 12">
    <name type="scientific">Rhodoferax koreensis</name>
    <dbReference type="NCBI Taxonomy" id="1842727"/>
    <lineage>
        <taxon>Bacteria</taxon>
        <taxon>Pseudomonadati</taxon>
        <taxon>Pseudomonadota</taxon>
        <taxon>Betaproteobacteria</taxon>
        <taxon>Burkholderiales</taxon>
        <taxon>Comamonadaceae</taxon>
        <taxon>Rhodoferax</taxon>
    </lineage>
</organism>
<dbReference type="STRING" id="1842727.RD110_07445"/>
<feature type="domain" description="Reverse transcriptase" evidence="10">
    <location>
        <begin position="25"/>
        <end position="269"/>
    </location>
</feature>
<dbReference type="PANTHER" id="PTHR34047">
    <property type="entry name" value="NUCLEAR INTRON MATURASE 1, MITOCHONDRIAL-RELATED"/>
    <property type="match status" value="1"/>
</dbReference>
<dbReference type="InterPro" id="IPR051083">
    <property type="entry name" value="GrpII_Intron_Splice-Mob/Def"/>
</dbReference>
<dbReference type="InterPro" id="IPR053543">
    <property type="entry name" value="Bacterial_RT"/>
</dbReference>
<evidence type="ECO:0000256" key="2">
    <source>
        <dbReference type="ARBA" id="ARBA00022679"/>
    </source>
</evidence>
<keyword evidence="7" id="KW-0051">Antiviral defense</keyword>
<dbReference type="InterPro" id="IPR043502">
    <property type="entry name" value="DNA/RNA_pol_sf"/>
</dbReference>
<dbReference type="InterPro" id="IPR000123">
    <property type="entry name" value="Reverse_transcriptase_msDNA"/>
</dbReference>
<evidence type="ECO:0000256" key="6">
    <source>
        <dbReference type="ARBA" id="ARBA00022918"/>
    </source>
</evidence>
<evidence type="ECO:0000313" key="12">
    <source>
        <dbReference type="Proteomes" id="UP000186609"/>
    </source>
</evidence>
<dbReference type="GO" id="GO:0003964">
    <property type="term" value="F:RNA-directed DNA polymerase activity"/>
    <property type="evidence" value="ECO:0007669"/>
    <property type="project" value="UniProtKB-KW"/>
</dbReference>
<keyword evidence="5" id="KW-0460">Magnesium</keyword>
<name>A0A1P8JTH6_9BURK</name>
<evidence type="ECO:0000256" key="1">
    <source>
        <dbReference type="ARBA" id="ARBA00012493"/>
    </source>
</evidence>
<dbReference type="GO" id="GO:0051607">
    <property type="term" value="P:defense response to virus"/>
    <property type="evidence" value="ECO:0007669"/>
    <property type="project" value="UniProtKB-KW"/>
</dbReference>
<comment type="catalytic activity">
    <reaction evidence="9">
        <text>DNA(n) + a 2'-deoxyribonucleoside 5'-triphosphate = DNA(n+1) + diphosphate</text>
        <dbReference type="Rhea" id="RHEA:22508"/>
        <dbReference type="Rhea" id="RHEA-COMP:17339"/>
        <dbReference type="Rhea" id="RHEA-COMP:17340"/>
        <dbReference type="ChEBI" id="CHEBI:33019"/>
        <dbReference type="ChEBI" id="CHEBI:61560"/>
        <dbReference type="ChEBI" id="CHEBI:173112"/>
        <dbReference type="EC" id="2.7.7.49"/>
    </reaction>
</comment>
<keyword evidence="6" id="KW-0695">RNA-directed DNA polymerase</keyword>
<dbReference type="EMBL" id="CP019236">
    <property type="protein sequence ID" value="APW37050.1"/>
    <property type="molecule type" value="Genomic_DNA"/>
</dbReference>
<reference evidence="11 12" key="1">
    <citation type="submission" date="2017-01" db="EMBL/GenBank/DDBJ databases">
        <authorList>
            <person name="Mah S.A."/>
            <person name="Swanson W.J."/>
            <person name="Moy G.W."/>
            <person name="Vacquier V.D."/>
        </authorList>
    </citation>
    <scope>NUCLEOTIDE SEQUENCE [LARGE SCALE GENOMIC DNA]</scope>
    <source>
        <strain evidence="11 12">DCY110</strain>
    </source>
</reference>
<dbReference type="PANTHER" id="PTHR34047:SF7">
    <property type="entry name" value="RNA-DIRECTED DNA POLYMERASE"/>
    <property type="match status" value="1"/>
</dbReference>
<evidence type="ECO:0000313" key="11">
    <source>
        <dbReference type="EMBL" id="APW37050.1"/>
    </source>
</evidence>